<dbReference type="PANTHER" id="PTHR47937">
    <property type="entry name" value="PLASTID TRANSCRIPTIONALLY ACTIVE CHROMOSOME 2-LIKE PROTEIN"/>
    <property type="match status" value="1"/>
</dbReference>
<dbReference type="NCBIfam" id="TIGR00756">
    <property type="entry name" value="PPR"/>
    <property type="match status" value="1"/>
</dbReference>
<dbReference type="Pfam" id="PF01535">
    <property type="entry name" value="PPR"/>
    <property type="match status" value="2"/>
</dbReference>
<evidence type="ECO:0000256" key="1">
    <source>
        <dbReference type="ARBA" id="ARBA00022737"/>
    </source>
</evidence>
<dbReference type="InterPro" id="IPR002885">
    <property type="entry name" value="PPR_rpt"/>
</dbReference>
<dbReference type="eggNOG" id="KOG4197">
    <property type="taxonomic scope" value="Eukaryota"/>
</dbReference>
<dbReference type="AlphaFoldDB" id="D7KIP7"/>
<accession>D7KIP7</accession>
<dbReference type="PROSITE" id="PS51375">
    <property type="entry name" value="PPR"/>
    <property type="match status" value="2"/>
</dbReference>
<dbReference type="SUPFAM" id="SSF48452">
    <property type="entry name" value="TPR-like"/>
    <property type="match status" value="1"/>
</dbReference>
<feature type="repeat" description="PPR" evidence="2">
    <location>
        <begin position="476"/>
        <end position="506"/>
    </location>
</feature>
<dbReference type="EMBL" id="GL348713">
    <property type="protein sequence ID" value="EFH67938.1"/>
    <property type="molecule type" value="Genomic_DNA"/>
</dbReference>
<sequence>MSRFAGSEEHRDGPETTLVMCNEMIDAMIGAKGYEDAIALFHYYFNECKLIPSIVSFNHIIKVHCYMNRVDKALQLYRHAKDSILENQDSDLDYEDTYRILTKGLVDAGRIYEALGMIKAVSLWDSVAYSYLIRGFLDLGNFHKADELSHEFVRNRPSYPYDFNEIAMVDAEFVDYWFRQGNNEEAMKFYSSIISTKDRKFMCATNFLRIFLKHGKISEAWALFEEMINNAKTREPKYSDEFGRDSFDSETINMMVNECFKIAGRLDEAMDRLKPIGFPNLSSNMCKFSYLSSDVCKPLLEGLLRQGDVEKVNEVLGDVLGSSHVYDDRYDRVAIFSYTYMKYWFEQGKEEKAMDCYSLLQLGKLREATALNALLVLFLKYGKKSEAWSLFNEVSHSKEMNNFDENTLNIMVNECFKIGRFDWAIQIFYKVKASKLKNPDVTCYRNIITRLNKQGILFEAEYLFEEMCSDRLLPPDVSTHTTMIDAYLKAGKTEDALRISNKMVDAFLGQVAWLACL</sequence>
<dbReference type="PANTHER" id="PTHR47937:SF7">
    <property type="entry name" value="EXPORTIN-2 CENTRAL DOMAIN-CONTAINING PROTEIN"/>
    <property type="match status" value="1"/>
</dbReference>
<dbReference type="Pfam" id="PF12854">
    <property type="entry name" value="PPR_1"/>
    <property type="match status" value="1"/>
</dbReference>
<name>D7KIP7_ARALL</name>
<proteinExistence type="predicted"/>
<keyword evidence="4" id="KW-1185">Reference proteome</keyword>
<dbReference type="HOGENOM" id="CLU_527177_0_0_1"/>
<evidence type="ECO:0000313" key="4">
    <source>
        <dbReference type="Proteomes" id="UP000008694"/>
    </source>
</evidence>
<dbReference type="InterPro" id="IPR052308">
    <property type="entry name" value="PPR_domain-containing"/>
</dbReference>
<dbReference type="Proteomes" id="UP000008694">
    <property type="component" value="Unassembled WGS sequence"/>
</dbReference>
<reference evidence="4" key="1">
    <citation type="journal article" date="2011" name="Nat. Genet.">
        <title>The Arabidopsis lyrata genome sequence and the basis of rapid genome size change.</title>
        <authorList>
            <person name="Hu T.T."/>
            <person name="Pattyn P."/>
            <person name="Bakker E.G."/>
            <person name="Cao J."/>
            <person name="Cheng J.-F."/>
            <person name="Clark R.M."/>
            <person name="Fahlgren N."/>
            <person name="Fawcett J.A."/>
            <person name="Grimwood J."/>
            <person name="Gundlach H."/>
            <person name="Haberer G."/>
            <person name="Hollister J.D."/>
            <person name="Ossowski S."/>
            <person name="Ottilar R.P."/>
            <person name="Salamov A.A."/>
            <person name="Schneeberger K."/>
            <person name="Spannagl M."/>
            <person name="Wang X."/>
            <person name="Yang L."/>
            <person name="Nasrallah M.E."/>
            <person name="Bergelson J."/>
            <person name="Carrington J.C."/>
            <person name="Gaut B.S."/>
            <person name="Schmutz J."/>
            <person name="Mayer K.F.X."/>
            <person name="Van de Peer Y."/>
            <person name="Grigoriev I.V."/>
            <person name="Nordborg M."/>
            <person name="Weigel D."/>
            <person name="Guo Y.-L."/>
        </authorList>
    </citation>
    <scope>NUCLEOTIDE SEQUENCE [LARGE SCALE GENOMIC DNA]</scope>
    <source>
        <strain evidence="4">cv. MN47</strain>
    </source>
</reference>
<gene>
    <name evidence="3" type="ORF">ARALYDRAFT_682314</name>
</gene>
<organism evidence="4">
    <name type="scientific">Arabidopsis lyrata subsp. lyrata</name>
    <name type="common">Lyre-leaved rock-cress</name>
    <dbReference type="NCBI Taxonomy" id="81972"/>
    <lineage>
        <taxon>Eukaryota</taxon>
        <taxon>Viridiplantae</taxon>
        <taxon>Streptophyta</taxon>
        <taxon>Embryophyta</taxon>
        <taxon>Tracheophyta</taxon>
        <taxon>Spermatophyta</taxon>
        <taxon>Magnoliopsida</taxon>
        <taxon>eudicotyledons</taxon>
        <taxon>Gunneridae</taxon>
        <taxon>Pentapetalae</taxon>
        <taxon>rosids</taxon>
        <taxon>malvids</taxon>
        <taxon>Brassicales</taxon>
        <taxon>Brassicaceae</taxon>
        <taxon>Camelineae</taxon>
        <taxon>Arabidopsis</taxon>
    </lineage>
</organism>
<dbReference type="Gramene" id="Al_scaffold_0001_4637">
    <property type="protein sequence ID" value="Al_scaffold_0001_4637"/>
    <property type="gene ID" value="Al_scaffold_0001_4637"/>
</dbReference>
<dbReference type="InterPro" id="IPR011990">
    <property type="entry name" value="TPR-like_helical_dom_sf"/>
</dbReference>
<evidence type="ECO:0000313" key="3">
    <source>
        <dbReference type="EMBL" id="EFH67938.1"/>
    </source>
</evidence>
<evidence type="ECO:0000256" key="2">
    <source>
        <dbReference type="PROSITE-ProRule" id="PRU00708"/>
    </source>
</evidence>
<keyword evidence="1" id="KW-0677">Repeat</keyword>
<protein>
    <submittedName>
        <fullName evidence="3">Predicted protein</fullName>
    </submittedName>
</protein>
<feature type="repeat" description="PPR" evidence="2">
    <location>
        <begin position="440"/>
        <end position="474"/>
    </location>
</feature>
<dbReference type="Pfam" id="PF13812">
    <property type="entry name" value="PPR_3"/>
    <property type="match status" value="1"/>
</dbReference>
<dbReference type="Gene3D" id="1.25.40.10">
    <property type="entry name" value="Tetratricopeptide repeat domain"/>
    <property type="match status" value="3"/>
</dbReference>